<evidence type="ECO:0008006" key="4">
    <source>
        <dbReference type="Google" id="ProtNLM"/>
    </source>
</evidence>
<gene>
    <name evidence="2" type="ORF">EDC64_101534</name>
</gene>
<dbReference type="EMBL" id="SMAI01000001">
    <property type="protein sequence ID" value="TCT08015.1"/>
    <property type="molecule type" value="Genomic_DNA"/>
</dbReference>
<dbReference type="InterPro" id="IPR038444">
    <property type="entry name" value="DUF465_sf"/>
</dbReference>
<reference evidence="2 3" key="1">
    <citation type="submission" date="2019-03" db="EMBL/GenBank/DDBJ databases">
        <title>Genomic Encyclopedia of Type Strains, Phase IV (KMG-IV): sequencing the most valuable type-strain genomes for metagenomic binning, comparative biology and taxonomic classification.</title>
        <authorList>
            <person name="Goeker M."/>
        </authorList>
    </citation>
    <scope>NUCLEOTIDE SEQUENCE [LARGE SCALE GENOMIC DNA]</scope>
    <source>
        <strain evidence="2 3">DSM 9035</strain>
    </source>
</reference>
<keyword evidence="3" id="KW-1185">Reference proteome</keyword>
<protein>
    <recommendedName>
        <fullName evidence="4">DUF465 domain-containing protein</fullName>
    </recommendedName>
</protein>
<feature type="coiled-coil region" evidence="1">
    <location>
        <begin position="6"/>
        <end position="61"/>
    </location>
</feature>
<name>A0A4R3M9G0_9HYPH</name>
<dbReference type="Proteomes" id="UP000294664">
    <property type="component" value="Unassembled WGS sequence"/>
</dbReference>
<dbReference type="InterPro" id="IPR007420">
    <property type="entry name" value="DUF465"/>
</dbReference>
<evidence type="ECO:0000256" key="1">
    <source>
        <dbReference type="SAM" id="Coils"/>
    </source>
</evidence>
<comment type="caution">
    <text evidence="2">The sequence shown here is derived from an EMBL/GenBank/DDBJ whole genome shotgun (WGS) entry which is preliminary data.</text>
</comment>
<sequence>MTSDEERELRTLLERLRQEHRDLDAAISALMAVTGSDILQIQRLKKRKLQLRDRITHLEDELFPDIIA</sequence>
<dbReference type="RefSeq" id="WP_132029576.1">
    <property type="nucleotide sequence ID" value="NZ_SMAI01000001.1"/>
</dbReference>
<evidence type="ECO:0000313" key="2">
    <source>
        <dbReference type="EMBL" id="TCT08015.1"/>
    </source>
</evidence>
<dbReference type="Gene3D" id="6.10.280.50">
    <property type="match status" value="1"/>
</dbReference>
<dbReference type="Pfam" id="PF04325">
    <property type="entry name" value="DUF465"/>
    <property type="match status" value="1"/>
</dbReference>
<dbReference type="AlphaFoldDB" id="A0A4R3M9G0"/>
<evidence type="ECO:0000313" key="3">
    <source>
        <dbReference type="Proteomes" id="UP000294664"/>
    </source>
</evidence>
<organism evidence="2 3">
    <name type="scientific">Aquabacter spiritensis</name>
    <dbReference type="NCBI Taxonomy" id="933073"/>
    <lineage>
        <taxon>Bacteria</taxon>
        <taxon>Pseudomonadati</taxon>
        <taxon>Pseudomonadota</taxon>
        <taxon>Alphaproteobacteria</taxon>
        <taxon>Hyphomicrobiales</taxon>
        <taxon>Xanthobacteraceae</taxon>
        <taxon>Aquabacter</taxon>
    </lineage>
</organism>
<proteinExistence type="predicted"/>
<accession>A0A4R3M9G0</accession>
<keyword evidence="1" id="KW-0175">Coiled coil</keyword>